<feature type="domain" description="Mechanosensitive ion channel transmembrane helices 2/3" evidence="9">
    <location>
        <begin position="155"/>
        <end position="191"/>
    </location>
</feature>
<organism evidence="10 11">
    <name type="scientific">Paenochrobactrum glaciei</name>
    <dbReference type="NCBI Taxonomy" id="486407"/>
    <lineage>
        <taxon>Bacteria</taxon>
        <taxon>Pseudomonadati</taxon>
        <taxon>Pseudomonadota</taxon>
        <taxon>Alphaproteobacteria</taxon>
        <taxon>Hyphomicrobiales</taxon>
        <taxon>Brucellaceae</taxon>
        <taxon>Paenochrobactrum</taxon>
    </lineage>
</organism>
<dbReference type="SUPFAM" id="SSF82861">
    <property type="entry name" value="Mechanosensitive channel protein MscS (YggB), transmembrane region"/>
    <property type="match status" value="1"/>
</dbReference>
<keyword evidence="5 7" id="KW-1133">Transmembrane helix</keyword>
<feature type="transmembrane region" description="Helical" evidence="7">
    <location>
        <begin position="104"/>
        <end position="127"/>
    </location>
</feature>
<evidence type="ECO:0000259" key="9">
    <source>
        <dbReference type="Pfam" id="PF21088"/>
    </source>
</evidence>
<dbReference type="PANTHER" id="PTHR30566">
    <property type="entry name" value="YNAI-RELATED MECHANOSENSITIVE ION CHANNEL"/>
    <property type="match status" value="1"/>
</dbReference>
<feature type="transmembrane region" description="Helical" evidence="7">
    <location>
        <begin position="79"/>
        <end position="97"/>
    </location>
</feature>
<keyword evidence="6 7" id="KW-0472">Membrane</keyword>
<keyword evidence="11" id="KW-1185">Reference proteome</keyword>
<keyword evidence="3" id="KW-1003">Cell membrane</keyword>
<dbReference type="InterPro" id="IPR049142">
    <property type="entry name" value="MS_channel_1st"/>
</dbReference>
<dbReference type="Proteomes" id="UP001424441">
    <property type="component" value="Unassembled WGS sequence"/>
</dbReference>
<reference evidence="10 11" key="1">
    <citation type="journal article" date="2019" name="Int. J. Syst. Evol. Microbiol.">
        <title>The Global Catalogue of Microorganisms (GCM) 10K type strain sequencing project: providing services to taxonomists for standard genome sequencing and annotation.</title>
        <authorList>
            <consortium name="The Broad Institute Genomics Platform"/>
            <consortium name="The Broad Institute Genome Sequencing Center for Infectious Disease"/>
            <person name="Wu L."/>
            <person name="Ma J."/>
        </authorList>
    </citation>
    <scope>NUCLEOTIDE SEQUENCE [LARGE SCALE GENOMIC DNA]</scope>
    <source>
        <strain evidence="10 11">JCM 15115</strain>
    </source>
</reference>
<dbReference type="Gene3D" id="2.30.30.60">
    <property type="match status" value="1"/>
</dbReference>
<feature type="transmembrane region" description="Helical" evidence="7">
    <location>
        <begin position="172"/>
        <end position="194"/>
    </location>
</feature>
<comment type="similarity">
    <text evidence="2">Belongs to the MscS (TC 1.A.23) family.</text>
</comment>
<feature type="transmembrane region" description="Helical" evidence="7">
    <location>
        <begin position="147"/>
        <end position="165"/>
    </location>
</feature>
<evidence type="ECO:0000256" key="6">
    <source>
        <dbReference type="ARBA" id="ARBA00023136"/>
    </source>
</evidence>
<dbReference type="Pfam" id="PF00924">
    <property type="entry name" value="MS_channel_2nd"/>
    <property type="match status" value="1"/>
</dbReference>
<keyword evidence="4 7" id="KW-0812">Transmembrane</keyword>
<evidence type="ECO:0000256" key="4">
    <source>
        <dbReference type="ARBA" id="ARBA00022692"/>
    </source>
</evidence>
<comment type="subcellular location">
    <subcellularLocation>
        <location evidence="1">Cell membrane</location>
        <topology evidence="1">Multi-pass membrane protein</topology>
    </subcellularLocation>
</comment>
<proteinExistence type="inferred from homology"/>
<dbReference type="InterPro" id="IPR011066">
    <property type="entry name" value="MscS_channel_C_sf"/>
</dbReference>
<dbReference type="Gene3D" id="1.10.287.1260">
    <property type="match status" value="1"/>
</dbReference>
<feature type="domain" description="Mechanosensitive ion channel MscS" evidence="8">
    <location>
        <begin position="193"/>
        <end position="259"/>
    </location>
</feature>
<feature type="transmembrane region" description="Helical" evidence="7">
    <location>
        <begin position="26"/>
        <end position="46"/>
    </location>
</feature>
<evidence type="ECO:0000256" key="3">
    <source>
        <dbReference type="ARBA" id="ARBA00022475"/>
    </source>
</evidence>
<evidence type="ECO:0000259" key="8">
    <source>
        <dbReference type="Pfam" id="PF00924"/>
    </source>
</evidence>
<evidence type="ECO:0000313" key="10">
    <source>
        <dbReference type="EMBL" id="GAA0590358.1"/>
    </source>
</evidence>
<evidence type="ECO:0000256" key="5">
    <source>
        <dbReference type="ARBA" id="ARBA00022989"/>
    </source>
</evidence>
<comment type="caution">
    <text evidence="10">The sequence shown here is derived from an EMBL/GenBank/DDBJ whole genome shotgun (WGS) entry which is preliminary data.</text>
</comment>
<gene>
    <name evidence="10" type="ORF">GCM10008943_01690</name>
</gene>
<protein>
    <submittedName>
        <fullName evidence="10">Mechanosensitive ion channel family protein</fullName>
    </submittedName>
</protein>
<evidence type="ECO:0000256" key="2">
    <source>
        <dbReference type="ARBA" id="ARBA00008017"/>
    </source>
</evidence>
<dbReference type="PANTHER" id="PTHR30566:SF25">
    <property type="entry name" value="INNER MEMBRANE PROTEIN"/>
    <property type="match status" value="1"/>
</dbReference>
<evidence type="ECO:0000256" key="7">
    <source>
        <dbReference type="SAM" id="Phobius"/>
    </source>
</evidence>
<evidence type="ECO:0000313" key="11">
    <source>
        <dbReference type="Proteomes" id="UP001424441"/>
    </source>
</evidence>
<dbReference type="InterPro" id="IPR006685">
    <property type="entry name" value="MscS_channel_2nd"/>
</dbReference>
<dbReference type="InterPro" id="IPR023408">
    <property type="entry name" value="MscS_beta-dom_sf"/>
</dbReference>
<dbReference type="EMBL" id="BAAADE010000001">
    <property type="protein sequence ID" value="GAA0590358.1"/>
    <property type="molecule type" value="Genomic_DNA"/>
</dbReference>
<accession>A0ABN1FGL1</accession>
<evidence type="ECO:0000256" key="1">
    <source>
        <dbReference type="ARBA" id="ARBA00004651"/>
    </source>
</evidence>
<dbReference type="InterPro" id="IPR011014">
    <property type="entry name" value="MscS_channel_TM-2"/>
</dbReference>
<dbReference type="Pfam" id="PF21088">
    <property type="entry name" value="MS_channel_1st"/>
    <property type="match status" value="1"/>
</dbReference>
<dbReference type="InterPro" id="IPR010920">
    <property type="entry name" value="LSM_dom_sf"/>
</dbReference>
<dbReference type="SUPFAM" id="SSF82689">
    <property type="entry name" value="Mechanosensitive channel protein MscS (YggB), C-terminal domain"/>
    <property type="match status" value="1"/>
</dbReference>
<sequence length="376" mass="42116">MNGRIGNIVQEIENFTRNWTVLGNHLALWVTALFIFVACLILLPRVRGQLVQLLSRFGVSRFDVIMTGAQSLANSTYRFFFAALALYFASQVLVLPVQISRMIAGIVLVATMAQIGMWSSILVGLWIDHGLLDKNNPDPERTSAAQIIRFTGFALIWTAVLLLILSNFGIDITALVAGLGVGGIAIAFALQSILKDLFASLSILLDKPFVVGDFVFFNENRGVVERIGLRTTRFRSLTGEQISVSNDALLNTRLSNFQRMSERRMLFSLHLQYGGAIELLQTFPAYLQSAIEELPNTRFDRSHLAEFNELGVRFEVVYYVLSAEYVDFMNAQQHVLVAAAQWVEKHGLQFAQPTRRLINVEQQTLKPAEKELTTTL</sequence>
<name>A0ABN1FGL1_9HYPH</name>
<dbReference type="SUPFAM" id="SSF50182">
    <property type="entry name" value="Sm-like ribonucleoproteins"/>
    <property type="match status" value="1"/>
</dbReference>